<dbReference type="Proteomes" id="UP000813427">
    <property type="component" value="Unassembled WGS sequence"/>
</dbReference>
<gene>
    <name evidence="2" type="ORF">BKA59DRAFT_512614</name>
</gene>
<keyword evidence="3" id="KW-1185">Reference proteome</keyword>
<evidence type="ECO:0000313" key="3">
    <source>
        <dbReference type="Proteomes" id="UP000813427"/>
    </source>
</evidence>
<evidence type="ECO:0000313" key="2">
    <source>
        <dbReference type="EMBL" id="KAH7246657.1"/>
    </source>
</evidence>
<accession>A0A8K0RVK2</accession>
<dbReference type="AlphaFoldDB" id="A0A8K0RVK2"/>
<keyword evidence="1" id="KW-0732">Signal</keyword>
<protein>
    <submittedName>
        <fullName evidence="2">Uncharacterized protein</fullName>
    </submittedName>
</protein>
<organism evidence="2 3">
    <name type="scientific">Fusarium tricinctum</name>
    <dbReference type="NCBI Taxonomy" id="61284"/>
    <lineage>
        <taxon>Eukaryota</taxon>
        <taxon>Fungi</taxon>
        <taxon>Dikarya</taxon>
        <taxon>Ascomycota</taxon>
        <taxon>Pezizomycotina</taxon>
        <taxon>Sordariomycetes</taxon>
        <taxon>Hypocreomycetidae</taxon>
        <taxon>Hypocreales</taxon>
        <taxon>Nectriaceae</taxon>
        <taxon>Fusarium</taxon>
        <taxon>Fusarium tricinctum species complex</taxon>
    </lineage>
</organism>
<proteinExistence type="predicted"/>
<comment type="caution">
    <text evidence="2">The sequence shown here is derived from an EMBL/GenBank/DDBJ whole genome shotgun (WGS) entry which is preliminary data.</text>
</comment>
<sequence length="81" mass="8672">MKFATTLFAIMATFAATEASPADDDLGCEPGTYQCDGTTGWEVCDTSAVFVFAGSCPPDTVCKFFEGSKSPYCVPPDFEIY</sequence>
<name>A0A8K0RVK2_9HYPO</name>
<feature type="chain" id="PRO_5035482589" evidence="1">
    <location>
        <begin position="20"/>
        <end position="81"/>
    </location>
</feature>
<evidence type="ECO:0000256" key="1">
    <source>
        <dbReference type="SAM" id="SignalP"/>
    </source>
</evidence>
<reference evidence="2" key="1">
    <citation type="journal article" date="2021" name="Nat. Commun.">
        <title>Genetic determinants of endophytism in the Arabidopsis root mycobiome.</title>
        <authorList>
            <person name="Mesny F."/>
            <person name="Miyauchi S."/>
            <person name="Thiergart T."/>
            <person name="Pickel B."/>
            <person name="Atanasova L."/>
            <person name="Karlsson M."/>
            <person name="Huettel B."/>
            <person name="Barry K.W."/>
            <person name="Haridas S."/>
            <person name="Chen C."/>
            <person name="Bauer D."/>
            <person name="Andreopoulos W."/>
            <person name="Pangilinan J."/>
            <person name="LaButti K."/>
            <person name="Riley R."/>
            <person name="Lipzen A."/>
            <person name="Clum A."/>
            <person name="Drula E."/>
            <person name="Henrissat B."/>
            <person name="Kohler A."/>
            <person name="Grigoriev I.V."/>
            <person name="Martin F.M."/>
            <person name="Hacquard S."/>
        </authorList>
    </citation>
    <scope>NUCLEOTIDE SEQUENCE</scope>
    <source>
        <strain evidence="2">MPI-SDFR-AT-0068</strain>
    </source>
</reference>
<dbReference type="OrthoDB" id="4611802at2759"/>
<dbReference type="EMBL" id="JAGPXF010000004">
    <property type="protein sequence ID" value="KAH7246657.1"/>
    <property type="molecule type" value="Genomic_DNA"/>
</dbReference>
<feature type="signal peptide" evidence="1">
    <location>
        <begin position="1"/>
        <end position="19"/>
    </location>
</feature>